<feature type="transmembrane region" description="Helical" evidence="1">
    <location>
        <begin position="37"/>
        <end position="55"/>
    </location>
</feature>
<feature type="transmembrane region" description="Helical" evidence="1">
    <location>
        <begin position="75"/>
        <end position="98"/>
    </location>
</feature>
<dbReference type="AlphaFoldDB" id="A0A1H8DNN6"/>
<dbReference type="STRING" id="573321.SAMN04488505_10854"/>
<evidence type="ECO:0000313" key="3">
    <source>
        <dbReference type="Proteomes" id="UP000198984"/>
    </source>
</evidence>
<dbReference type="Proteomes" id="UP000198984">
    <property type="component" value="Unassembled WGS sequence"/>
</dbReference>
<sequence>MKKNVWIFGLISGLIVTAMMIYSVARCYSEPDFEGNMVLGYASMILAFSTIFVAIKNFRDKYNGGVISFGKAFRIGLYITLIASTIYVLVWLVEYYVFVPDFMDKYTAHMIKVKQDSGASLQEIQKETRQLTSMHEMYKNPLFVVLFTYFEILPIGLAVALISALILKKKGNAPAAINN</sequence>
<accession>A0A1H8DNN6</accession>
<protein>
    <recommendedName>
        <fullName evidence="4">DUF4199 domain-containing protein</fullName>
    </recommendedName>
</protein>
<evidence type="ECO:0000313" key="2">
    <source>
        <dbReference type="EMBL" id="SEN08823.1"/>
    </source>
</evidence>
<gene>
    <name evidence="2" type="ORF">SAMN04488505_10854</name>
</gene>
<feature type="transmembrane region" description="Helical" evidence="1">
    <location>
        <begin position="5"/>
        <end position="25"/>
    </location>
</feature>
<keyword evidence="1" id="KW-0472">Membrane</keyword>
<dbReference type="InterPro" id="IPR025250">
    <property type="entry name" value="DUF4199"/>
</dbReference>
<proteinExistence type="predicted"/>
<name>A0A1H8DNN6_9BACT</name>
<organism evidence="2 3">
    <name type="scientific">Chitinophaga rupis</name>
    <dbReference type="NCBI Taxonomy" id="573321"/>
    <lineage>
        <taxon>Bacteria</taxon>
        <taxon>Pseudomonadati</taxon>
        <taxon>Bacteroidota</taxon>
        <taxon>Chitinophagia</taxon>
        <taxon>Chitinophagales</taxon>
        <taxon>Chitinophagaceae</taxon>
        <taxon>Chitinophaga</taxon>
    </lineage>
</organism>
<evidence type="ECO:0008006" key="4">
    <source>
        <dbReference type="Google" id="ProtNLM"/>
    </source>
</evidence>
<dbReference type="OrthoDB" id="6384283at2"/>
<reference evidence="2 3" key="1">
    <citation type="submission" date="2016-10" db="EMBL/GenBank/DDBJ databases">
        <authorList>
            <person name="de Groot N.N."/>
        </authorList>
    </citation>
    <scope>NUCLEOTIDE SEQUENCE [LARGE SCALE GENOMIC DNA]</scope>
    <source>
        <strain evidence="2 3">DSM 21039</strain>
    </source>
</reference>
<feature type="transmembrane region" description="Helical" evidence="1">
    <location>
        <begin position="142"/>
        <end position="167"/>
    </location>
</feature>
<dbReference type="Pfam" id="PF13858">
    <property type="entry name" value="DUF4199"/>
    <property type="match status" value="1"/>
</dbReference>
<keyword evidence="1" id="KW-0812">Transmembrane</keyword>
<dbReference type="EMBL" id="FOBB01000008">
    <property type="protein sequence ID" value="SEN08823.1"/>
    <property type="molecule type" value="Genomic_DNA"/>
</dbReference>
<evidence type="ECO:0000256" key="1">
    <source>
        <dbReference type="SAM" id="Phobius"/>
    </source>
</evidence>
<keyword evidence="1" id="KW-1133">Transmembrane helix</keyword>
<dbReference type="RefSeq" id="WP_089918617.1">
    <property type="nucleotide sequence ID" value="NZ_FOBB01000008.1"/>
</dbReference>
<keyword evidence="3" id="KW-1185">Reference proteome</keyword>